<name>A0A836C7V9_9STRA</name>
<dbReference type="AlphaFoldDB" id="A0A836C7V9"/>
<accession>A0A836C7V9</accession>
<feature type="region of interest" description="Disordered" evidence="1">
    <location>
        <begin position="272"/>
        <end position="308"/>
    </location>
</feature>
<feature type="compositionally biased region" description="Low complexity" evidence="1">
    <location>
        <begin position="184"/>
        <end position="195"/>
    </location>
</feature>
<sequence>MEEADGREGRLWARIKALEQGEAHLEQELAEGSARRGTLEARVLELESSAAAMLAVELQQQAAAAAARVPTNTGANGGDAISGVDIAATSAPTAALTLAPMAALTSVMCGGSGDTPSSSGACNSSDGARSNSSHSDARCNDARGDAHGSGASGGSVCGSGGHGGTGGSTRGGSGSSGSGGGAIGNSSSSCMRGSSAPRNSGTPALHVPAHAGGRGIRRAYSAAAGGSVGRPLTRRQQKRREYWAAYTPEEQQHLRDRQARRKVMLTRCVSKAGGSDGAQLPPDLAAAVSSSSAAEPTDNGGSEVQPGAGARFNKLAAKGDWYEDSYKEVHVSFEKGDVNGSNICSGRFASMYLGLHRSSSDSSVDGKSSDSYVHVRYHKGTWRDCTPDETSTSSSYSASGSCCRDRVTLSGYATLPEAPPGTFKLGLKGKLITAKVDVAVPLDQSSSSSSDSNGASLTATAVVKLQMDCVNVINRYTTQAGDSCVRGDCVSFTGEDDKYWCTTKADDATLTGTIELKGDIALTVDLAKLPAGYTMSARADFEADNGKVIS</sequence>
<reference evidence="2" key="1">
    <citation type="submission" date="2021-02" db="EMBL/GenBank/DDBJ databases">
        <title>First Annotated Genome of the Yellow-green Alga Tribonema minus.</title>
        <authorList>
            <person name="Mahan K.M."/>
        </authorList>
    </citation>
    <scope>NUCLEOTIDE SEQUENCE</scope>
    <source>
        <strain evidence="2">UTEX B ZZ1240</strain>
    </source>
</reference>
<feature type="compositionally biased region" description="Polar residues" evidence="1">
    <location>
        <begin position="114"/>
        <end position="134"/>
    </location>
</feature>
<proteinExistence type="predicted"/>
<keyword evidence="3" id="KW-1185">Reference proteome</keyword>
<gene>
    <name evidence="2" type="ORF">JKP88DRAFT_283151</name>
</gene>
<organism evidence="2 3">
    <name type="scientific">Tribonema minus</name>
    <dbReference type="NCBI Taxonomy" id="303371"/>
    <lineage>
        <taxon>Eukaryota</taxon>
        <taxon>Sar</taxon>
        <taxon>Stramenopiles</taxon>
        <taxon>Ochrophyta</taxon>
        <taxon>PX clade</taxon>
        <taxon>Xanthophyceae</taxon>
        <taxon>Tribonematales</taxon>
        <taxon>Tribonemataceae</taxon>
        <taxon>Tribonema</taxon>
    </lineage>
</organism>
<feature type="compositionally biased region" description="Low complexity" evidence="1">
    <location>
        <begin position="285"/>
        <end position="294"/>
    </location>
</feature>
<dbReference type="EMBL" id="JAFCMP010000543">
    <property type="protein sequence ID" value="KAG5175914.1"/>
    <property type="molecule type" value="Genomic_DNA"/>
</dbReference>
<dbReference type="Proteomes" id="UP000664859">
    <property type="component" value="Unassembled WGS sequence"/>
</dbReference>
<evidence type="ECO:0000313" key="3">
    <source>
        <dbReference type="Proteomes" id="UP000664859"/>
    </source>
</evidence>
<feature type="compositionally biased region" description="Basic and acidic residues" evidence="1">
    <location>
        <begin position="135"/>
        <end position="146"/>
    </location>
</feature>
<protein>
    <submittedName>
        <fullName evidence="2">Uncharacterized protein</fullName>
    </submittedName>
</protein>
<evidence type="ECO:0000256" key="1">
    <source>
        <dbReference type="SAM" id="MobiDB-lite"/>
    </source>
</evidence>
<comment type="caution">
    <text evidence="2">The sequence shown here is derived from an EMBL/GenBank/DDBJ whole genome shotgun (WGS) entry which is preliminary data.</text>
</comment>
<evidence type="ECO:0000313" key="2">
    <source>
        <dbReference type="EMBL" id="KAG5175914.1"/>
    </source>
</evidence>
<feature type="compositionally biased region" description="Gly residues" evidence="1">
    <location>
        <begin position="150"/>
        <end position="183"/>
    </location>
</feature>
<feature type="region of interest" description="Disordered" evidence="1">
    <location>
        <begin position="113"/>
        <end position="210"/>
    </location>
</feature>